<dbReference type="EMBL" id="CM001745">
    <property type="protein sequence ID" value="KJB37643.1"/>
    <property type="molecule type" value="Genomic_DNA"/>
</dbReference>
<protein>
    <submittedName>
        <fullName evidence="4">Uncharacterized protein</fullName>
    </submittedName>
</protein>
<gene>
    <name evidence="4" type="ORF">B456_006G228700</name>
</gene>
<keyword evidence="5" id="KW-1185">Reference proteome</keyword>
<dbReference type="Pfam" id="PF00201">
    <property type="entry name" value="UDPGT"/>
    <property type="match status" value="1"/>
</dbReference>
<evidence type="ECO:0000256" key="3">
    <source>
        <dbReference type="ARBA" id="ARBA00022679"/>
    </source>
</evidence>
<dbReference type="InterPro" id="IPR002213">
    <property type="entry name" value="UDP_glucos_trans"/>
</dbReference>
<evidence type="ECO:0000256" key="2">
    <source>
        <dbReference type="ARBA" id="ARBA00022676"/>
    </source>
</evidence>
<sequence>MDFIHQLLLRGLKVTSKNLHFLNPILSFHSSSNNGQTLVLPFSSHPSIPFGVENLQDVPISFVPYFVEAMAQLYDLLFQWFQTNQSPPVAISFRGYPCPFNINFAARSLLPSLRSWGHHFQYVFGEDSDKMEIIKEEFTNHDRIWAVGPLLPIKATNNERGAPSSIPRDQVIEWLDSCNRDNSRRFHFIWGIEGDSQNLLPLGFEERLAGKGLMIKGWVPQQAIMGHRAVGSYLTHCGWNSAVEGLLGGALLLAWPMQVDHFDNSNLLIDELGVAIRASEGLITVPDSNKLAQVLSEPVSADRPERVRAMKLRQVGLDAIPKGGS</sequence>
<proteinExistence type="inferred from homology"/>
<comment type="similarity">
    <text evidence="1">Belongs to the UDP-glycosyltransferase family.</text>
</comment>
<dbReference type="AlphaFoldDB" id="A0A0D2QEF8"/>
<keyword evidence="2" id="KW-0328">Glycosyltransferase</keyword>
<keyword evidence="3" id="KW-0808">Transferase</keyword>
<dbReference type="Proteomes" id="UP000032304">
    <property type="component" value="Chromosome 6"/>
</dbReference>
<dbReference type="OMA" id="IMGHRAV"/>
<dbReference type="GO" id="GO:0051555">
    <property type="term" value="P:flavonol biosynthetic process"/>
    <property type="evidence" value="ECO:0007669"/>
    <property type="project" value="TreeGrafter"/>
</dbReference>
<name>A0A0D2QEF8_GOSRA</name>
<dbReference type="PANTHER" id="PTHR48047:SF5">
    <property type="entry name" value="FLAVONOL 7-O-RHAMNOSYLTRANSFERASE"/>
    <property type="match status" value="1"/>
</dbReference>
<dbReference type="SUPFAM" id="SSF53756">
    <property type="entry name" value="UDP-Glycosyltransferase/glycogen phosphorylase"/>
    <property type="match status" value="1"/>
</dbReference>
<organism evidence="4 5">
    <name type="scientific">Gossypium raimondii</name>
    <name type="common">Peruvian cotton</name>
    <name type="synonym">Gossypium klotzschianum subsp. raimondii</name>
    <dbReference type="NCBI Taxonomy" id="29730"/>
    <lineage>
        <taxon>Eukaryota</taxon>
        <taxon>Viridiplantae</taxon>
        <taxon>Streptophyta</taxon>
        <taxon>Embryophyta</taxon>
        <taxon>Tracheophyta</taxon>
        <taxon>Spermatophyta</taxon>
        <taxon>Magnoliopsida</taxon>
        <taxon>eudicotyledons</taxon>
        <taxon>Gunneridae</taxon>
        <taxon>Pentapetalae</taxon>
        <taxon>rosids</taxon>
        <taxon>malvids</taxon>
        <taxon>Malvales</taxon>
        <taxon>Malvaceae</taxon>
        <taxon>Malvoideae</taxon>
        <taxon>Gossypium</taxon>
    </lineage>
</organism>
<dbReference type="GO" id="GO:0035251">
    <property type="term" value="F:UDP-glucosyltransferase activity"/>
    <property type="evidence" value="ECO:0007669"/>
    <property type="project" value="TreeGrafter"/>
</dbReference>
<accession>A0A0D2QEF8</accession>
<dbReference type="eggNOG" id="KOG1192">
    <property type="taxonomic scope" value="Eukaryota"/>
</dbReference>
<evidence type="ECO:0000256" key="1">
    <source>
        <dbReference type="ARBA" id="ARBA00009995"/>
    </source>
</evidence>
<evidence type="ECO:0000313" key="4">
    <source>
        <dbReference type="EMBL" id="KJB37643.1"/>
    </source>
</evidence>
<dbReference type="Gramene" id="KJB37643">
    <property type="protein sequence ID" value="KJB37643"/>
    <property type="gene ID" value="B456_006G228700"/>
</dbReference>
<dbReference type="PANTHER" id="PTHR48047">
    <property type="entry name" value="GLYCOSYLTRANSFERASE"/>
    <property type="match status" value="1"/>
</dbReference>
<dbReference type="Gene3D" id="3.40.50.2000">
    <property type="entry name" value="Glycogen Phosphorylase B"/>
    <property type="match status" value="1"/>
</dbReference>
<reference evidence="4 5" key="1">
    <citation type="journal article" date="2012" name="Nature">
        <title>Repeated polyploidization of Gossypium genomes and the evolution of spinnable cotton fibres.</title>
        <authorList>
            <person name="Paterson A.H."/>
            <person name="Wendel J.F."/>
            <person name="Gundlach H."/>
            <person name="Guo H."/>
            <person name="Jenkins J."/>
            <person name="Jin D."/>
            <person name="Llewellyn D."/>
            <person name="Showmaker K.C."/>
            <person name="Shu S."/>
            <person name="Udall J."/>
            <person name="Yoo M.J."/>
            <person name="Byers R."/>
            <person name="Chen W."/>
            <person name="Doron-Faigenboim A."/>
            <person name="Duke M.V."/>
            <person name="Gong L."/>
            <person name="Grimwood J."/>
            <person name="Grover C."/>
            <person name="Grupp K."/>
            <person name="Hu G."/>
            <person name="Lee T.H."/>
            <person name="Li J."/>
            <person name="Lin L."/>
            <person name="Liu T."/>
            <person name="Marler B.S."/>
            <person name="Page J.T."/>
            <person name="Roberts A.W."/>
            <person name="Romanel E."/>
            <person name="Sanders W.S."/>
            <person name="Szadkowski E."/>
            <person name="Tan X."/>
            <person name="Tang H."/>
            <person name="Xu C."/>
            <person name="Wang J."/>
            <person name="Wang Z."/>
            <person name="Zhang D."/>
            <person name="Zhang L."/>
            <person name="Ashrafi H."/>
            <person name="Bedon F."/>
            <person name="Bowers J.E."/>
            <person name="Brubaker C.L."/>
            <person name="Chee P.W."/>
            <person name="Das S."/>
            <person name="Gingle A.R."/>
            <person name="Haigler C.H."/>
            <person name="Harker D."/>
            <person name="Hoffmann L.V."/>
            <person name="Hovav R."/>
            <person name="Jones D.C."/>
            <person name="Lemke C."/>
            <person name="Mansoor S."/>
            <person name="ur Rahman M."/>
            <person name="Rainville L.N."/>
            <person name="Rambani A."/>
            <person name="Reddy U.K."/>
            <person name="Rong J.K."/>
            <person name="Saranga Y."/>
            <person name="Scheffler B.E."/>
            <person name="Scheffler J.A."/>
            <person name="Stelly D.M."/>
            <person name="Triplett B.A."/>
            <person name="Van Deynze A."/>
            <person name="Vaslin M.F."/>
            <person name="Waghmare V.N."/>
            <person name="Walford S.A."/>
            <person name="Wright R.J."/>
            <person name="Zaki E.A."/>
            <person name="Zhang T."/>
            <person name="Dennis E.S."/>
            <person name="Mayer K.F."/>
            <person name="Peterson D.G."/>
            <person name="Rokhsar D.S."/>
            <person name="Wang X."/>
            <person name="Schmutz J."/>
        </authorList>
    </citation>
    <scope>NUCLEOTIDE SEQUENCE [LARGE SCALE GENOMIC DNA]</scope>
</reference>
<evidence type="ECO:0000313" key="5">
    <source>
        <dbReference type="Proteomes" id="UP000032304"/>
    </source>
</evidence>